<dbReference type="InterPro" id="IPR050278">
    <property type="entry name" value="Serine_Prot_S9B/DPPIV"/>
</dbReference>
<organism evidence="4 5">
    <name type="scientific">Carboxylicivirga linearis</name>
    <dbReference type="NCBI Taxonomy" id="1628157"/>
    <lineage>
        <taxon>Bacteria</taxon>
        <taxon>Pseudomonadati</taxon>
        <taxon>Bacteroidota</taxon>
        <taxon>Bacteroidia</taxon>
        <taxon>Marinilabiliales</taxon>
        <taxon>Marinilabiliaceae</taxon>
        <taxon>Carboxylicivirga</taxon>
    </lineage>
</organism>
<feature type="signal peptide" evidence="1">
    <location>
        <begin position="1"/>
        <end position="19"/>
    </location>
</feature>
<dbReference type="InterPro" id="IPR002469">
    <property type="entry name" value="Peptidase_S9B_N"/>
</dbReference>
<dbReference type="Proteomes" id="UP000708576">
    <property type="component" value="Unassembled WGS sequence"/>
</dbReference>
<dbReference type="PANTHER" id="PTHR11731:SF118">
    <property type="entry name" value="BLR1971 PROTEIN"/>
    <property type="match status" value="1"/>
</dbReference>
<keyword evidence="1" id="KW-0732">Signal</keyword>
<sequence>MKHLITLVLVALLYQLSNAQVDTTDYQRAEKFLSTNLSKKYYTYWVSPHWDKDQNILWYSNYTSKGTEYVKVNMKTLQKEELFDHVEFAKQLSEQTDTEVSPYSLPVWIKGINEDGLIKYSYKKKNYTYDNTTNTITEVDTPDKNPRNYSQSPNKKITLLISDYNVWLKKDEQDSVQITTDGTQKNGYGVTPSWMSVKNIEDEGDHLLDMDINWSPNNRFAIIGRYNRTNARNLYLYKSLPEKGNRAEVYSYERPLAGDSLTATIEYYLFDAESNSIKSMDFEPITTFLTYGFRWDTKGNKAYYMKYKRGYQSMDITEVNMLDLSKRTIYTESASTYVDPMTSVFKLLDDGSFLFVSEKDGWNHIYRYSTQTGELLNQITKGEYVVRSIEHVDTKSKTIYFTAGGKEKDTDPYLPMLYSVKFNGQSVKLLTPEKAEHSISIWADKNVFVDNFSTIQEPNIAVLRSLKDGRVLKTLEQGDASEIIKMGWQAPEPFKAKGRDGKTDIYGVIYKPANFDPSKKYAIIEGTYSGPQTIRAPKSFRRGLLNDDTPLAQLGFVLINIDGMGSAYRSKAFHDVSYKNLGDIGGPDKIVVMKELAQKYSWMDTTRVGIFGHSAGGYDAARALLAYPEFYKVGVAAAGNHDHRAAKAWWPELYMGYPAGANYDEQSNYYNADKLQGHLMLIHGDMDQNVNTASSMRFAAELIKANKDFELLIIPGKDHSSTYYDKYVIRKRWDYFVRYLMGVEPPKNYKIK</sequence>
<dbReference type="InterPro" id="IPR029058">
    <property type="entry name" value="AB_hydrolase_fold"/>
</dbReference>
<name>A0ABS5K1M5_9BACT</name>
<evidence type="ECO:0000256" key="1">
    <source>
        <dbReference type="SAM" id="SignalP"/>
    </source>
</evidence>
<dbReference type="SUPFAM" id="SSF53474">
    <property type="entry name" value="alpha/beta-Hydrolases"/>
    <property type="match status" value="1"/>
</dbReference>
<accession>A0ABS5K1M5</accession>
<dbReference type="Pfam" id="PF00930">
    <property type="entry name" value="DPPIV_N"/>
    <property type="match status" value="1"/>
</dbReference>
<feature type="domain" description="Dipeptidylpeptidase IV N-terminal" evidence="3">
    <location>
        <begin position="113"/>
        <end position="458"/>
    </location>
</feature>
<feature type="domain" description="Peptidase S9 prolyl oligopeptidase catalytic" evidence="2">
    <location>
        <begin position="550"/>
        <end position="740"/>
    </location>
</feature>
<dbReference type="RefSeq" id="WP_212220065.1">
    <property type="nucleotide sequence ID" value="NZ_JAGUCO010000036.1"/>
</dbReference>
<keyword evidence="5" id="KW-1185">Reference proteome</keyword>
<dbReference type="PANTHER" id="PTHR11731">
    <property type="entry name" value="PROTEASE FAMILY S9B,C DIPEPTIDYL-PEPTIDASE IV-RELATED"/>
    <property type="match status" value="1"/>
</dbReference>
<dbReference type="Gene3D" id="2.140.10.30">
    <property type="entry name" value="Dipeptidylpeptidase IV, N-terminal domain"/>
    <property type="match status" value="1"/>
</dbReference>
<protein>
    <submittedName>
        <fullName evidence="4">Prolyl oligopeptidase family serine peptidase</fullName>
    </submittedName>
</protein>
<gene>
    <name evidence="4" type="ORF">KEM10_22365</name>
</gene>
<dbReference type="Gene3D" id="3.40.50.1820">
    <property type="entry name" value="alpha/beta hydrolase"/>
    <property type="match status" value="1"/>
</dbReference>
<reference evidence="4 5" key="1">
    <citation type="journal article" date="2015" name="Int. J. Syst. Evol. Microbiol.">
        <title>Carboxylicivirga linearis sp. nov., isolated from a sea cucumber culture pond.</title>
        <authorList>
            <person name="Wang F.Q."/>
            <person name="Zhou Y.X."/>
            <person name="Lin X.Z."/>
            <person name="Chen G.J."/>
            <person name="Du Z.J."/>
        </authorList>
    </citation>
    <scope>NUCLEOTIDE SEQUENCE [LARGE SCALE GENOMIC DNA]</scope>
    <source>
        <strain evidence="4 5">FB218</strain>
    </source>
</reference>
<dbReference type="SUPFAM" id="SSF82171">
    <property type="entry name" value="DPP6 N-terminal domain-like"/>
    <property type="match status" value="1"/>
</dbReference>
<evidence type="ECO:0000313" key="4">
    <source>
        <dbReference type="EMBL" id="MBS2101046.1"/>
    </source>
</evidence>
<evidence type="ECO:0000259" key="2">
    <source>
        <dbReference type="Pfam" id="PF00326"/>
    </source>
</evidence>
<dbReference type="EMBL" id="JAGUCO010000036">
    <property type="protein sequence ID" value="MBS2101046.1"/>
    <property type="molecule type" value="Genomic_DNA"/>
</dbReference>
<proteinExistence type="predicted"/>
<dbReference type="Pfam" id="PF00326">
    <property type="entry name" value="Peptidase_S9"/>
    <property type="match status" value="1"/>
</dbReference>
<comment type="caution">
    <text evidence="4">The sequence shown here is derived from an EMBL/GenBank/DDBJ whole genome shotgun (WGS) entry which is preliminary data.</text>
</comment>
<feature type="chain" id="PRO_5046660435" evidence="1">
    <location>
        <begin position="20"/>
        <end position="752"/>
    </location>
</feature>
<evidence type="ECO:0000313" key="5">
    <source>
        <dbReference type="Proteomes" id="UP000708576"/>
    </source>
</evidence>
<evidence type="ECO:0000259" key="3">
    <source>
        <dbReference type="Pfam" id="PF00930"/>
    </source>
</evidence>
<dbReference type="InterPro" id="IPR001375">
    <property type="entry name" value="Peptidase_S9_cat"/>
</dbReference>